<evidence type="ECO:0000313" key="2">
    <source>
        <dbReference type="EMBL" id="GBF33992.1"/>
    </source>
</evidence>
<dbReference type="InterPro" id="IPR024096">
    <property type="entry name" value="NO_sig/Golgi_transp_ligand-bd"/>
</dbReference>
<feature type="domain" description="4-vinyl reductase 4VR" evidence="1">
    <location>
        <begin position="263"/>
        <end position="323"/>
    </location>
</feature>
<keyword evidence="3" id="KW-1185">Reference proteome</keyword>
<dbReference type="PANTHER" id="PTHR35090:SF1">
    <property type="entry name" value="SLR0144 PROTEIN"/>
    <property type="match status" value="1"/>
</dbReference>
<comment type="caution">
    <text evidence="2">The sequence shown here is derived from an EMBL/GenBank/DDBJ whole genome shotgun (WGS) entry which is preliminary data.</text>
</comment>
<sequence>MKENDISRIIINYMYLSMCRTMNQVPFSGRHWLEQFVTGVAQYFINEYWDDLMLQSKKPLDICRAYLNTLERVDFLNAGDYRLEESGENLLLSVKRDKCVYREYCLRAREEGLPTFCVRLGTLQAILHHVLGENFSESLEKEEEGVCRGKLFPAAGPKEEIVTREGHVLKIAGRRAVLLPQETYASLLVSVREHAPHALKHVLYDAGYQSGLSLAHKSRALYPDPEECLQLLLEEIKNQGLGNVELVSVSLTRARARIRCYESFQVAVANECGYLYRTPQVICDLLRGFFAAYLSVLFEKEIICEEMICQSMGADYCEFLALPLPKKLLDRRGTPWPKK</sequence>
<accession>A0A2L2XCZ0</accession>
<dbReference type="SUPFAM" id="SSF111126">
    <property type="entry name" value="Ligand-binding domain in the NO signalling and Golgi transport"/>
    <property type="match status" value="1"/>
</dbReference>
<dbReference type="InterPro" id="IPR004096">
    <property type="entry name" value="V4R"/>
</dbReference>
<dbReference type="PANTHER" id="PTHR35090">
    <property type="entry name" value="DNA-DIRECTED RNA POLYMERASE SUBUNIT I"/>
    <property type="match status" value="1"/>
</dbReference>
<dbReference type="Pfam" id="PF02830">
    <property type="entry name" value="V4R"/>
    <property type="match status" value="1"/>
</dbReference>
<dbReference type="EMBL" id="BFAV01000125">
    <property type="protein sequence ID" value="GBF33992.1"/>
    <property type="molecule type" value="Genomic_DNA"/>
</dbReference>
<protein>
    <recommendedName>
        <fullName evidence="1">4-vinyl reductase 4VR domain-containing protein</fullName>
    </recommendedName>
</protein>
<gene>
    <name evidence="2" type="ORF">DCCM_3103</name>
</gene>
<dbReference type="RefSeq" id="WP_104372307.1">
    <property type="nucleotide sequence ID" value="NZ_BFAV01000125.1"/>
</dbReference>
<dbReference type="SMART" id="SM00989">
    <property type="entry name" value="V4R"/>
    <property type="match status" value="1"/>
</dbReference>
<proteinExistence type="predicted"/>
<dbReference type="Gene3D" id="3.30.1380.20">
    <property type="entry name" value="Trafficking protein particle complex subunit 3"/>
    <property type="match status" value="1"/>
</dbReference>
<evidence type="ECO:0000259" key="1">
    <source>
        <dbReference type="SMART" id="SM00989"/>
    </source>
</evidence>
<dbReference type="Proteomes" id="UP000239549">
    <property type="component" value="Unassembled WGS sequence"/>
</dbReference>
<dbReference type="AlphaFoldDB" id="A0A2L2XCZ0"/>
<dbReference type="OrthoDB" id="1804856at2"/>
<reference evidence="3" key="1">
    <citation type="submission" date="2018-02" db="EMBL/GenBank/DDBJ databases">
        <title>Genome sequence of Desulfocucumis palustris strain NAW-5.</title>
        <authorList>
            <person name="Watanabe M."/>
            <person name="Kojima H."/>
            <person name="Fukui M."/>
        </authorList>
    </citation>
    <scope>NUCLEOTIDE SEQUENCE [LARGE SCALE GENOMIC DNA]</scope>
    <source>
        <strain evidence="3">NAW-5</strain>
    </source>
</reference>
<name>A0A2L2XCZ0_9FIRM</name>
<organism evidence="2 3">
    <name type="scientific">Desulfocucumis palustris</name>
    <dbReference type="NCBI Taxonomy" id="1898651"/>
    <lineage>
        <taxon>Bacteria</taxon>
        <taxon>Bacillati</taxon>
        <taxon>Bacillota</taxon>
        <taxon>Clostridia</taxon>
        <taxon>Eubacteriales</taxon>
        <taxon>Desulfocucumaceae</taxon>
        <taxon>Desulfocucumis</taxon>
    </lineage>
</organism>
<evidence type="ECO:0000313" key="3">
    <source>
        <dbReference type="Proteomes" id="UP000239549"/>
    </source>
</evidence>